<feature type="transmembrane region" description="Helical" evidence="11">
    <location>
        <begin position="234"/>
        <end position="257"/>
    </location>
</feature>
<dbReference type="EC" id="2.3.2.27" evidence="4"/>
<evidence type="ECO:0000256" key="6">
    <source>
        <dbReference type="ARBA" id="ARBA00022692"/>
    </source>
</evidence>
<proteinExistence type="predicted"/>
<feature type="transmembrane region" description="Helical" evidence="11">
    <location>
        <begin position="277"/>
        <end position="298"/>
    </location>
</feature>
<keyword evidence="6 11" id="KW-0812">Transmembrane</keyword>
<dbReference type="PANTHER" id="PTHR13145:SF0">
    <property type="entry name" value="E3 UBIQUITIN-PROTEIN LIGASE MARCHF6"/>
    <property type="match status" value="1"/>
</dbReference>
<dbReference type="GO" id="GO:0016020">
    <property type="term" value="C:membrane"/>
    <property type="evidence" value="ECO:0007669"/>
    <property type="project" value="UniProtKB-SubCell"/>
</dbReference>
<keyword evidence="8 11" id="KW-1133">Transmembrane helix</keyword>
<dbReference type="PANTHER" id="PTHR13145">
    <property type="entry name" value="SSM4 PROTEIN"/>
    <property type="match status" value="1"/>
</dbReference>
<evidence type="ECO:0000256" key="5">
    <source>
        <dbReference type="ARBA" id="ARBA00022679"/>
    </source>
</evidence>
<evidence type="ECO:0000256" key="4">
    <source>
        <dbReference type="ARBA" id="ARBA00012483"/>
    </source>
</evidence>
<evidence type="ECO:0000256" key="1">
    <source>
        <dbReference type="ARBA" id="ARBA00000900"/>
    </source>
</evidence>
<evidence type="ECO:0000256" key="2">
    <source>
        <dbReference type="ARBA" id="ARBA00004141"/>
    </source>
</evidence>
<gene>
    <name evidence="12" type="ORF">AB6A40_008538</name>
</gene>
<keyword evidence="9 11" id="KW-0472">Membrane</keyword>
<keyword evidence="7" id="KW-0833">Ubl conjugation pathway</keyword>
<evidence type="ECO:0000256" key="9">
    <source>
        <dbReference type="ARBA" id="ARBA00023136"/>
    </source>
</evidence>
<evidence type="ECO:0000256" key="11">
    <source>
        <dbReference type="SAM" id="Phobius"/>
    </source>
</evidence>
<protein>
    <recommendedName>
        <fullName evidence="4">RING-type E3 ubiquitin transferase</fullName>
        <ecNumber evidence="4">2.3.2.27</ecNumber>
    </recommendedName>
</protein>
<sequence length="334" mass="37330">MEWLKYSKKEVCELCSHKYSFRPIYRNDMPKTLPLSEIVKGLFVNAGRVLRVWAVYSLVLVAWLGVVPLTACRIYRAVFSASLVGLLGLPSQLFSLENIFVDCLKGCFIVSIFLCTFISLLWLQEQIVHGGPHEWLNIDDAEGEGNVAAEDANQPEDVIDANNENIFPNANVVVPQVNDVGLVVDGEPNRLDEAGNEGNEGGVAQGGEGENWPGWERVGDELTWQRLLGLDGSFVFLQHVFWVIALNTLFTVLFAFFPYQLGHALMSFFGIASKISILQSLFAVLSGYIAICVCVRILHVFAKAFRLVPYWSTSNLLPRENSSDIWLCCVYEDL</sequence>
<dbReference type="GO" id="GO:0061630">
    <property type="term" value="F:ubiquitin protein ligase activity"/>
    <property type="evidence" value="ECO:0007669"/>
    <property type="project" value="UniProtKB-EC"/>
</dbReference>
<dbReference type="Proteomes" id="UP001608902">
    <property type="component" value="Unassembled WGS sequence"/>
</dbReference>
<evidence type="ECO:0000313" key="12">
    <source>
        <dbReference type="EMBL" id="MFH4981829.1"/>
    </source>
</evidence>
<feature type="transmembrane region" description="Helical" evidence="11">
    <location>
        <begin position="74"/>
        <end position="93"/>
    </location>
</feature>
<keyword evidence="5" id="KW-0808">Transferase</keyword>
<comment type="caution">
    <text evidence="12">The sequence shown here is derived from an EMBL/GenBank/DDBJ whole genome shotgun (WGS) entry which is preliminary data.</text>
</comment>
<evidence type="ECO:0000256" key="3">
    <source>
        <dbReference type="ARBA" id="ARBA00004906"/>
    </source>
</evidence>
<name>A0ABD6EX40_9BILA</name>
<comment type="pathway">
    <text evidence="3">Protein modification; protein ubiquitination.</text>
</comment>
<evidence type="ECO:0000256" key="8">
    <source>
        <dbReference type="ARBA" id="ARBA00022989"/>
    </source>
</evidence>
<feature type="transmembrane region" description="Helical" evidence="11">
    <location>
        <begin position="50"/>
        <end position="67"/>
    </location>
</feature>
<dbReference type="EMBL" id="JBGFUD010007963">
    <property type="protein sequence ID" value="MFH4981829.1"/>
    <property type="molecule type" value="Genomic_DNA"/>
</dbReference>
<evidence type="ECO:0000256" key="10">
    <source>
        <dbReference type="SAM" id="MobiDB-lite"/>
    </source>
</evidence>
<reference evidence="12 13" key="1">
    <citation type="submission" date="2024-08" db="EMBL/GenBank/DDBJ databases">
        <title>Gnathostoma spinigerum genome.</title>
        <authorList>
            <person name="Gonzalez-Bertolin B."/>
            <person name="Monzon S."/>
            <person name="Zaballos A."/>
            <person name="Jimenez P."/>
            <person name="Dekumyoy P."/>
            <person name="Varona S."/>
            <person name="Cuesta I."/>
            <person name="Sumanam S."/>
            <person name="Adisakwattana P."/>
            <person name="Gasser R.B."/>
            <person name="Hernandez-Gonzalez A."/>
            <person name="Young N.D."/>
            <person name="Perteguer M.J."/>
        </authorList>
    </citation>
    <scope>NUCLEOTIDE SEQUENCE [LARGE SCALE GENOMIC DNA]</scope>
    <source>
        <strain evidence="12">AL3</strain>
        <tissue evidence="12">Liver</tissue>
    </source>
</reference>
<evidence type="ECO:0000313" key="13">
    <source>
        <dbReference type="Proteomes" id="UP001608902"/>
    </source>
</evidence>
<evidence type="ECO:0000256" key="7">
    <source>
        <dbReference type="ARBA" id="ARBA00022786"/>
    </source>
</evidence>
<organism evidence="12 13">
    <name type="scientific">Gnathostoma spinigerum</name>
    <dbReference type="NCBI Taxonomy" id="75299"/>
    <lineage>
        <taxon>Eukaryota</taxon>
        <taxon>Metazoa</taxon>
        <taxon>Ecdysozoa</taxon>
        <taxon>Nematoda</taxon>
        <taxon>Chromadorea</taxon>
        <taxon>Rhabditida</taxon>
        <taxon>Spirurina</taxon>
        <taxon>Gnathostomatomorpha</taxon>
        <taxon>Gnathostomatoidea</taxon>
        <taxon>Gnathostomatidae</taxon>
        <taxon>Gnathostoma</taxon>
    </lineage>
</organism>
<feature type="transmembrane region" description="Helical" evidence="11">
    <location>
        <begin position="99"/>
        <end position="123"/>
    </location>
</feature>
<comment type="subcellular location">
    <subcellularLocation>
        <location evidence="2">Membrane</location>
        <topology evidence="2">Multi-pass membrane protein</topology>
    </subcellularLocation>
</comment>
<feature type="region of interest" description="Disordered" evidence="10">
    <location>
        <begin position="188"/>
        <end position="211"/>
    </location>
</feature>
<accession>A0ABD6EX40</accession>
<keyword evidence="13" id="KW-1185">Reference proteome</keyword>
<feature type="compositionally biased region" description="Gly residues" evidence="10">
    <location>
        <begin position="198"/>
        <end position="209"/>
    </location>
</feature>
<dbReference type="AlphaFoldDB" id="A0ABD6EX40"/>
<comment type="catalytic activity">
    <reaction evidence="1">
        <text>S-ubiquitinyl-[E2 ubiquitin-conjugating enzyme]-L-cysteine + [acceptor protein]-L-lysine = [E2 ubiquitin-conjugating enzyme]-L-cysteine + N(6)-ubiquitinyl-[acceptor protein]-L-lysine.</text>
        <dbReference type="EC" id="2.3.2.27"/>
    </reaction>
</comment>